<gene>
    <name evidence="2" type="ORF">RP29_12575</name>
</gene>
<dbReference type="Proteomes" id="UP000032566">
    <property type="component" value="Unassembled WGS sequence"/>
</dbReference>
<dbReference type="RefSeq" id="WP_430795052.1">
    <property type="nucleotide sequence ID" value="NZ_JXYQ01000039.1"/>
</dbReference>
<evidence type="ECO:0000313" key="2">
    <source>
        <dbReference type="EMBL" id="KJA10179.1"/>
    </source>
</evidence>
<dbReference type="PANTHER" id="PTHR33360">
    <property type="entry name" value="TRANSPOSASE FOR INSERTION SEQUENCE ELEMENT IS200"/>
    <property type="match status" value="1"/>
</dbReference>
<dbReference type="NCBIfam" id="NF033573">
    <property type="entry name" value="transpos_IS200"/>
    <property type="match status" value="1"/>
</dbReference>
<reference evidence="2 3" key="1">
    <citation type="submission" date="2014-12" db="EMBL/GenBank/DDBJ databases">
        <title>Isolation of bacteria from lake water.</title>
        <authorList>
            <person name="Sheng K.-Y."/>
            <person name="Chin P.-S."/>
            <person name="Chan K.-G."/>
            <person name="Tan G.S."/>
        </authorList>
    </citation>
    <scope>NUCLEOTIDE SEQUENCE [LARGE SCALE GENOMIC DNA]</scope>
    <source>
        <strain evidence="2 3">KY4</strain>
    </source>
</reference>
<dbReference type="GO" id="GO:0004803">
    <property type="term" value="F:transposase activity"/>
    <property type="evidence" value="ECO:0007669"/>
    <property type="project" value="InterPro"/>
</dbReference>
<dbReference type="GO" id="GO:0003677">
    <property type="term" value="F:DNA binding"/>
    <property type="evidence" value="ECO:0007669"/>
    <property type="project" value="InterPro"/>
</dbReference>
<accession>A0A0D7K850</accession>
<dbReference type="STRING" id="80878.RP29_12575"/>
<dbReference type="GO" id="GO:0006313">
    <property type="term" value="P:DNA transposition"/>
    <property type="evidence" value="ECO:0007669"/>
    <property type="project" value="InterPro"/>
</dbReference>
<dbReference type="SUPFAM" id="SSF143422">
    <property type="entry name" value="Transposase IS200-like"/>
    <property type="match status" value="1"/>
</dbReference>
<comment type="caution">
    <text evidence="2">The sequence shown here is derived from an EMBL/GenBank/DDBJ whole genome shotgun (WGS) entry which is preliminary data.</text>
</comment>
<dbReference type="Pfam" id="PF01797">
    <property type="entry name" value="Y1_Tnp"/>
    <property type="match status" value="1"/>
</dbReference>
<feature type="domain" description="Transposase IS200-like" evidence="1">
    <location>
        <begin position="18"/>
        <end position="138"/>
    </location>
</feature>
<dbReference type="InterPro" id="IPR002686">
    <property type="entry name" value="Transposase_17"/>
</dbReference>
<dbReference type="PATRIC" id="fig|80878.5.peg.2211"/>
<sequence>MIGYYTCIMQISKLHHCVYSLNYHLVLVTKYRRKCLTAPMLAEFEVQAKERCAAWGGRLIEANGEPDHVHLLIELPPTAALAEFVNALKTGTSRRLRTLFAQELAGVYSKPVLWSRSYCVLSCGGAPLEIIKQYIQQQDRPDD</sequence>
<dbReference type="InterPro" id="IPR036515">
    <property type="entry name" value="Transposase_17_sf"/>
</dbReference>
<name>A0A0D7K850_9BURK</name>
<dbReference type="PANTHER" id="PTHR33360:SF2">
    <property type="entry name" value="TRANSPOSASE FOR INSERTION SEQUENCE ELEMENT IS200"/>
    <property type="match status" value="1"/>
</dbReference>
<dbReference type="Gene3D" id="3.30.70.1290">
    <property type="entry name" value="Transposase IS200-like"/>
    <property type="match status" value="1"/>
</dbReference>
<dbReference type="AlphaFoldDB" id="A0A0D7K850"/>
<proteinExistence type="predicted"/>
<dbReference type="EMBL" id="JXYQ01000039">
    <property type="protein sequence ID" value="KJA10179.1"/>
    <property type="molecule type" value="Genomic_DNA"/>
</dbReference>
<keyword evidence="3" id="KW-1185">Reference proteome</keyword>
<dbReference type="SMART" id="SM01321">
    <property type="entry name" value="Y1_Tnp"/>
    <property type="match status" value="1"/>
</dbReference>
<protein>
    <submittedName>
        <fullName evidence="2">Transposase</fullName>
    </submittedName>
</protein>
<evidence type="ECO:0000259" key="1">
    <source>
        <dbReference type="SMART" id="SM01321"/>
    </source>
</evidence>
<evidence type="ECO:0000313" key="3">
    <source>
        <dbReference type="Proteomes" id="UP000032566"/>
    </source>
</evidence>
<organism evidence="2 3">
    <name type="scientific">Acidovorax temperans</name>
    <dbReference type="NCBI Taxonomy" id="80878"/>
    <lineage>
        <taxon>Bacteria</taxon>
        <taxon>Pseudomonadati</taxon>
        <taxon>Pseudomonadota</taxon>
        <taxon>Betaproteobacteria</taxon>
        <taxon>Burkholderiales</taxon>
        <taxon>Comamonadaceae</taxon>
        <taxon>Acidovorax</taxon>
    </lineage>
</organism>